<keyword evidence="2" id="KW-0963">Cytoplasm</keyword>
<sequence length="358" mass="40671">MLKVLIVDDKPAVCSGLRRMIPWTQLGAELIGECSNGQEALDLALEHRPGLVITDVRMPVMDGLELCKRLQEQLPDTALIILSAFHDFSYAQTAIRYGVTDYVLKPIDRPKIEQLIHKIAQVAQTRQIRELYYALLYDAKLKERWAAGIKSGDMSAIEAQFESLFIDYPLVAYDVIKDICSKLLVNWFEACREAGLSWEHAGLMTPEQVWTQLGSAKSKEDIRECLRQWLQGVTEWVSGRKNKRTEVVVELLRDIVRQKYQDPDLTIYSIASELNLSPNYISVVFRQGTGETISAYLTRLRIEHSRLLLKDPAASIQEVARNVGYTDPHYFAKVFKKTEGLTPSQYRNLTLHPGSASV</sequence>
<protein>
    <submittedName>
        <fullName evidence="11">Two-component system, response regulator YesN</fullName>
    </submittedName>
</protein>
<proteinExistence type="predicted"/>
<dbReference type="InterPro" id="IPR051552">
    <property type="entry name" value="HptR"/>
</dbReference>
<dbReference type="STRING" id="624147.SAMN04487970_104813"/>
<evidence type="ECO:0000256" key="4">
    <source>
        <dbReference type="ARBA" id="ARBA00023012"/>
    </source>
</evidence>
<keyword evidence="6" id="KW-0238">DNA-binding</keyword>
<comment type="subcellular location">
    <subcellularLocation>
        <location evidence="1">Cytoplasm</location>
    </subcellularLocation>
</comment>
<dbReference type="PROSITE" id="PS50110">
    <property type="entry name" value="RESPONSE_REGULATORY"/>
    <property type="match status" value="1"/>
</dbReference>
<dbReference type="OrthoDB" id="342399at2"/>
<dbReference type="InterPro" id="IPR018060">
    <property type="entry name" value="HTH_AraC"/>
</dbReference>
<dbReference type="SMART" id="SM00448">
    <property type="entry name" value="REC"/>
    <property type="match status" value="1"/>
</dbReference>
<evidence type="ECO:0000256" key="3">
    <source>
        <dbReference type="ARBA" id="ARBA00022553"/>
    </source>
</evidence>
<accession>A0A1G4TCD5</accession>
<dbReference type="InterPro" id="IPR018062">
    <property type="entry name" value="HTH_AraC-typ_CS"/>
</dbReference>
<dbReference type="InterPro" id="IPR011006">
    <property type="entry name" value="CheY-like_superfamily"/>
</dbReference>
<dbReference type="SUPFAM" id="SSF52172">
    <property type="entry name" value="CheY-like"/>
    <property type="match status" value="1"/>
</dbReference>
<dbReference type="PROSITE" id="PS00041">
    <property type="entry name" value="HTH_ARAC_FAMILY_1"/>
    <property type="match status" value="1"/>
</dbReference>
<dbReference type="Gene3D" id="3.40.50.2300">
    <property type="match status" value="1"/>
</dbReference>
<evidence type="ECO:0000256" key="2">
    <source>
        <dbReference type="ARBA" id="ARBA00022490"/>
    </source>
</evidence>
<dbReference type="AlphaFoldDB" id="A0A1G4TCD5"/>
<dbReference type="InterPro" id="IPR009057">
    <property type="entry name" value="Homeodomain-like_sf"/>
</dbReference>
<keyword evidence="12" id="KW-1185">Reference proteome</keyword>
<evidence type="ECO:0000256" key="5">
    <source>
        <dbReference type="ARBA" id="ARBA00023015"/>
    </source>
</evidence>
<reference evidence="12" key="1">
    <citation type="submission" date="2016-10" db="EMBL/GenBank/DDBJ databases">
        <authorList>
            <person name="Varghese N."/>
            <person name="Submissions S."/>
        </authorList>
    </citation>
    <scope>NUCLEOTIDE SEQUENCE [LARGE SCALE GENOMIC DNA]</scope>
    <source>
        <strain evidence="12">CGMCC 1.8946</strain>
    </source>
</reference>
<dbReference type="RefSeq" id="WP_090675716.1">
    <property type="nucleotide sequence ID" value="NZ_FMTT01000048.1"/>
</dbReference>
<evidence type="ECO:0000313" key="12">
    <source>
        <dbReference type="Proteomes" id="UP000198601"/>
    </source>
</evidence>
<feature type="domain" description="HTH araC/xylS-type" evidence="9">
    <location>
        <begin position="250"/>
        <end position="349"/>
    </location>
</feature>
<feature type="modified residue" description="4-aspartylphosphate" evidence="8">
    <location>
        <position position="55"/>
    </location>
</feature>
<dbReference type="Pfam" id="PF12833">
    <property type="entry name" value="HTH_18"/>
    <property type="match status" value="1"/>
</dbReference>
<gene>
    <name evidence="11" type="ORF">SAMN04487970_104813</name>
</gene>
<dbReference type="GO" id="GO:0000160">
    <property type="term" value="P:phosphorelay signal transduction system"/>
    <property type="evidence" value="ECO:0007669"/>
    <property type="project" value="UniProtKB-KW"/>
</dbReference>
<keyword evidence="4" id="KW-0902">Two-component regulatory system</keyword>
<keyword evidence="3 8" id="KW-0597">Phosphoprotein</keyword>
<dbReference type="Gene3D" id="1.10.10.60">
    <property type="entry name" value="Homeodomain-like"/>
    <property type="match status" value="2"/>
</dbReference>
<evidence type="ECO:0000256" key="7">
    <source>
        <dbReference type="ARBA" id="ARBA00023163"/>
    </source>
</evidence>
<evidence type="ECO:0000256" key="8">
    <source>
        <dbReference type="PROSITE-ProRule" id="PRU00169"/>
    </source>
</evidence>
<evidence type="ECO:0000256" key="6">
    <source>
        <dbReference type="ARBA" id="ARBA00023125"/>
    </source>
</evidence>
<dbReference type="GO" id="GO:0043565">
    <property type="term" value="F:sequence-specific DNA binding"/>
    <property type="evidence" value="ECO:0007669"/>
    <property type="project" value="InterPro"/>
</dbReference>
<evidence type="ECO:0000256" key="1">
    <source>
        <dbReference type="ARBA" id="ARBA00004496"/>
    </source>
</evidence>
<dbReference type="Proteomes" id="UP000198601">
    <property type="component" value="Unassembled WGS sequence"/>
</dbReference>
<evidence type="ECO:0000259" key="10">
    <source>
        <dbReference type="PROSITE" id="PS50110"/>
    </source>
</evidence>
<dbReference type="Pfam" id="PF00072">
    <property type="entry name" value="Response_reg"/>
    <property type="match status" value="1"/>
</dbReference>
<dbReference type="InterPro" id="IPR020449">
    <property type="entry name" value="Tscrpt_reg_AraC-type_HTH"/>
</dbReference>
<dbReference type="GO" id="GO:0005737">
    <property type="term" value="C:cytoplasm"/>
    <property type="evidence" value="ECO:0007669"/>
    <property type="project" value="UniProtKB-SubCell"/>
</dbReference>
<dbReference type="SMART" id="SM00342">
    <property type="entry name" value="HTH_ARAC"/>
    <property type="match status" value="1"/>
</dbReference>
<dbReference type="EMBL" id="FMTT01000048">
    <property type="protein sequence ID" value="SCW79082.1"/>
    <property type="molecule type" value="Genomic_DNA"/>
</dbReference>
<keyword evidence="7" id="KW-0804">Transcription</keyword>
<dbReference type="PROSITE" id="PS01124">
    <property type="entry name" value="HTH_ARAC_FAMILY_2"/>
    <property type="match status" value="1"/>
</dbReference>
<evidence type="ECO:0000313" key="11">
    <source>
        <dbReference type="EMBL" id="SCW79082.1"/>
    </source>
</evidence>
<dbReference type="SUPFAM" id="SSF46689">
    <property type="entry name" value="Homeodomain-like"/>
    <property type="match status" value="1"/>
</dbReference>
<dbReference type="CDD" id="cd17536">
    <property type="entry name" value="REC_YesN-like"/>
    <property type="match status" value="1"/>
</dbReference>
<dbReference type="InterPro" id="IPR001789">
    <property type="entry name" value="Sig_transdc_resp-reg_receiver"/>
</dbReference>
<keyword evidence="5" id="KW-0805">Transcription regulation</keyword>
<feature type="domain" description="Response regulatory" evidence="10">
    <location>
        <begin position="3"/>
        <end position="120"/>
    </location>
</feature>
<dbReference type="PANTHER" id="PTHR42713:SF3">
    <property type="entry name" value="TRANSCRIPTIONAL REGULATORY PROTEIN HPTR"/>
    <property type="match status" value="1"/>
</dbReference>
<name>A0A1G4TCD5_9BACL</name>
<organism evidence="11 12">
    <name type="scientific">Paenibacillus tianmuensis</name>
    <dbReference type="NCBI Taxonomy" id="624147"/>
    <lineage>
        <taxon>Bacteria</taxon>
        <taxon>Bacillati</taxon>
        <taxon>Bacillota</taxon>
        <taxon>Bacilli</taxon>
        <taxon>Bacillales</taxon>
        <taxon>Paenibacillaceae</taxon>
        <taxon>Paenibacillus</taxon>
    </lineage>
</organism>
<dbReference type="PANTHER" id="PTHR42713">
    <property type="entry name" value="HISTIDINE KINASE-RELATED"/>
    <property type="match status" value="1"/>
</dbReference>
<dbReference type="GO" id="GO:0003700">
    <property type="term" value="F:DNA-binding transcription factor activity"/>
    <property type="evidence" value="ECO:0007669"/>
    <property type="project" value="InterPro"/>
</dbReference>
<evidence type="ECO:0000259" key="9">
    <source>
        <dbReference type="PROSITE" id="PS01124"/>
    </source>
</evidence>
<dbReference type="PRINTS" id="PR00032">
    <property type="entry name" value="HTHARAC"/>
</dbReference>